<gene>
    <name evidence="2" type="ORF">CDCA_CDCA16G4245</name>
</gene>
<organism evidence="2 3">
    <name type="scientific">Cyanidium caldarium</name>
    <name type="common">Red alga</name>
    <dbReference type="NCBI Taxonomy" id="2771"/>
    <lineage>
        <taxon>Eukaryota</taxon>
        <taxon>Rhodophyta</taxon>
        <taxon>Bangiophyceae</taxon>
        <taxon>Cyanidiales</taxon>
        <taxon>Cyanidiaceae</taxon>
        <taxon>Cyanidium</taxon>
    </lineage>
</organism>
<evidence type="ECO:0000313" key="3">
    <source>
        <dbReference type="Proteomes" id="UP001301350"/>
    </source>
</evidence>
<dbReference type="SUPFAM" id="SSF81383">
    <property type="entry name" value="F-box domain"/>
    <property type="match status" value="1"/>
</dbReference>
<accession>A0AAV9J0V0</accession>
<dbReference type="Proteomes" id="UP001301350">
    <property type="component" value="Unassembled WGS sequence"/>
</dbReference>
<sequence length="154" mass="17971">MKVTLSDVPVDVLRVVLLQLDARTVARLESVGSRVLLPHWRDAQVWQVFYGRDFGRPTRPPTRVMPDGSLDWKGAYVRRCVRERARRRLLQARTYACGRRSGAVVVPVRDPLCAPLRCEGWLGTIWRYDWKRFQRERDALQSPTRSIRASARER</sequence>
<name>A0AAV9J0V0_CYACA</name>
<dbReference type="AlphaFoldDB" id="A0AAV9J0V0"/>
<protein>
    <recommendedName>
        <fullName evidence="1">F-box domain-containing protein</fullName>
    </recommendedName>
</protein>
<evidence type="ECO:0000259" key="1">
    <source>
        <dbReference type="PROSITE" id="PS50181"/>
    </source>
</evidence>
<dbReference type="InterPro" id="IPR036047">
    <property type="entry name" value="F-box-like_dom_sf"/>
</dbReference>
<comment type="caution">
    <text evidence="2">The sequence shown here is derived from an EMBL/GenBank/DDBJ whole genome shotgun (WGS) entry which is preliminary data.</text>
</comment>
<keyword evidence="3" id="KW-1185">Reference proteome</keyword>
<proteinExistence type="predicted"/>
<dbReference type="EMBL" id="JANCYW010000016">
    <property type="protein sequence ID" value="KAK4538220.1"/>
    <property type="molecule type" value="Genomic_DNA"/>
</dbReference>
<reference evidence="2 3" key="1">
    <citation type="submission" date="2022-07" db="EMBL/GenBank/DDBJ databases">
        <title>Genome-wide signatures of adaptation to extreme environments.</title>
        <authorList>
            <person name="Cho C.H."/>
            <person name="Yoon H.S."/>
        </authorList>
    </citation>
    <scope>NUCLEOTIDE SEQUENCE [LARGE SCALE GENOMIC DNA]</scope>
    <source>
        <strain evidence="2 3">DBV 063 E5</strain>
    </source>
</reference>
<evidence type="ECO:0000313" key="2">
    <source>
        <dbReference type="EMBL" id="KAK4538220.1"/>
    </source>
</evidence>
<dbReference type="PROSITE" id="PS50181">
    <property type="entry name" value="FBOX"/>
    <property type="match status" value="1"/>
</dbReference>
<dbReference type="InterPro" id="IPR001810">
    <property type="entry name" value="F-box_dom"/>
</dbReference>
<feature type="domain" description="F-box" evidence="1">
    <location>
        <begin position="2"/>
        <end position="49"/>
    </location>
</feature>